<comment type="similarity">
    <text evidence="1 10">Belongs to the GatB/GatE family. GatB subfamily.</text>
</comment>
<evidence type="ECO:0000256" key="2">
    <source>
        <dbReference type="ARBA" id="ARBA00011123"/>
    </source>
</evidence>
<evidence type="ECO:0000256" key="9">
    <source>
        <dbReference type="ARBA" id="ARBA00047913"/>
    </source>
</evidence>
<dbReference type="NCBIfam" id="NF004014">
    <property type="entry name" value="PRK05477.1-4"/>
    <property type="match status" value="1"/>
</dbReference>
<dbReference type="FunFam" id="1.10.10.410:FF:000001">
    <property type="entry name" value="Aspartyl/glutamyl-tRNA(Asn/Gln) amidotransferase subunit B"/>
    <property type="match status" value="1"/>
</dbReference>
<name>A0A923LNL0_9FIRM</name>
<dbReference type="NCBIfam" id="TIGR00133">
    <property type="entry name" value="gatB"/>
    <property type="match status" value="1"/>
</dbReference>
<dbReference type="GO" id="GO:0005524">
    <property type="term" value="F:ATP binding"/>
    <property type="evidence" value="ECO:0007669"/>
    <property type="project" value="UniProtKB-KW"/>
</dbReference>
<evidence type="ECO:0000313" key="12">
    <source>
        <dbReference type="EMBL" id="MBC5713116.1"/>
    </source>
</evidence>
<dbReference type="Proteomes" id="UP000606720">
    <property type="component" value="Unassembled WGS sequence"/>
</dbReference>
<comment type="caution">
    <text evidence="12">The sequence shown here is derived from an EMBL/GenBank/DDBJ whole genome shotgun (WGS) entry which is preliminary data.</text>
</comment>
<keyword evidence="5 10" id="KW-0067">ATP-binding</keyword>
<comment type="subunit">
    <text evidence="2 10">Heterotrimer of A, B and C subunits.</text>
</comment>
<feature type="domain" description="Asn/Gln amidotransferase" evidence="11">
    <location>
        <begin position="330"/>
        <end position="477"/>
    </location>
</feature>
<gene>
    <name evidence="10 12" type="primary">gatB</name>
    <name evidence="12" type="ORF">H8S17_02625</name>
</gene>
<evidence type="ECO:0000256" key="8">
    <source>
        <dbReference type="ARBA" id="ARBA00047380"/>
    </source>
</evidence>
<dbReference type="InterPro" id="IPR017958">
    <property type="entry name" value="Gln-tRNA_amidoTrfase_suB_CS"/>
</dbReference>
<dbReference type="InterPro" id="IPR042114">
    <property type="entry name" value="GatB_C_1"/>
</dbReference>
<evidence type="ECO:0000256" key="3">
    <source>
        <dbReference type="ARBA" id="ARBA00022598"/>
    </source>
</evidence>
<evidence type="ECO:0000259" key="11">
    <source>
        <dbReference type="SMART" id="SM00845"/>
    </source>
</evidence>
<organism evidence="12 13">
    <name type="scientific">Roseburia zhanii</name>
    <dbReference type="NCBI Taxonomy" id="2763064"/>
    <lineage>
        <taxon>Bacteria</taxon>
        <taxon>Bacillati</taxon>
        <taxon>Bacillota</taxon>
        <taxon>Clostridia</taxon>
        <taxon>Lachnospirales</taxon>
        <taxon>Lachnospiraceae</taxon>
        <taxon>Roseburia</taxon>
    </lineage>
</organism>
<dbReference type="InterPro" id="IPR023168">
    <property type="entry name" value="GatB_Yqey_C_2"/>
</dbReference>
<dbReference type="Pfam" id="PF02934">
    <property type="entry name" value="GatB_N"/>
    <property type="match status" value="1"/>
</dbReference>
<dbReference type="InterPro" id="IPR004413">
    <property type="entry name" value="GatB"/>
</dbReference>
<dbReference type="RefSeq" id="WP_186866101.1">
    <property type="nucleotide sequence ID" value="NZ_JACOPH010000001.1"/>
</dbReference>
<dbReference type="SUPFAM" id="SSF89095">
    <property type="entry name" value="GatB/YqeY motif"/>
    <property type="match status" value="1"/>
</dbReference>
<reference evidence="12" key="1">
    <citation type="submission" date="2020-08" db="EMBL/GenBank/DDBJ databases">
        <title>Genome public.</title>
        <authorList>
            <person name="Liu C."/>
            <person name="Sun Q."/>
        </authorList>
    </citation>
    <scope>NUCLEOTIDE SEQUENCE</scope>
    <source>
        <strain evidence="12">BX1005</strain>
    </source>
</reference>
<dbReference type="PROSITE" id="PS01234">
    <property type="entry name" value="GATB"/>
    <property type="match status" value="1"/>
</dbReference>
<dbReference type="EC" id="6.3.5.-" evidence="10"/>
<dbReference type="Pfam" id="PF02637">
    <property type="entry name" value="GatB_Yqey"/>
    <property type="match status" value="1"/>
</dbReference>
<comment type="catalytic activity">
    <reaction evidence="8 10">
        <text>L-aspartyl-tRNA(Asn) + L-glutamine + ATP + H2O = L-asparaginyl-tRNA(Asn) + L-glutamate + ADP + phosphate + 2 H(+)</text>
        <dbReference type="Rhea" id="RHEA:14513"/>
        <dbReference type="Rhea" id="RHEA-COMP:9674"/>
        <dbReference type="Rhea" id="RHEA-COMP:9677"/>
        <dbReference type="ChEBI" id="CHEBI:15377"/>
        <dbReference type="ChEBI" id="CHEBI:15378"/>
        <dbReference type="ChEBI" id="CHEBI:29985"/>
        <dbReference type="ChEBI" id="CHEBI:30616"/>
        <dbReference type="ChEBI" id="CHEBI:43474"/>
        <dbReference type="ChEBI" id="CHEBI:58359"/>
        <dbReference type="ChEBI" id="CHEBI:78515"/>
        <dbReference type="ChEBI" id="CHEBI:78516"/>
        <dbReference type="ChEBI" id="CHEBI:456216"/>
    </reaction>
</comment>
<dbReference type="NCBIfam" id="NF004012">
    <property type="entry name" value="PRK05477.1-2"/>
    <property type="match status" value="1"/>
</dbReference>
<comment type="catalytic activity">
    <reaction evidence="9 10">
        <text>L-glutamyl-tRNA(Gln) + L-glutamine + ATP + H2O = L-glutaminyl-tRNA(Gln) + L-glutamate + ADP + phosphate + H(+)</text>
        <dbReference type="Rhea" id="RHEA:17521"/>
        <dbReference type="Rhea" id="RHEA-COMP:9681"/>
        <dbReference type="Rhea" id="RHEA-COMP:9684"/>
        <dbReference type="ChEBI" id="CHEBI:15377"/>
        <dbReference type="ChEBI" id="CHEBI:15378"/>
        <dbReference type="ChEBI" id="CHEBI:29985"/>
        <dbReference type="ChEBI" id="CHEBI:30616"/>
        <dbReference type="ChEBI" id="CHEBI:43474"/>
        <dbReference type="ChEBI" id="CHEBI:58359"/>
        <dbReference type="ChEBI" id="CHEBI:78520"/>
        <dbReference type="ChEBI" id="CHEBI:78521"/>
        <dbReference type="ChEBI" id="CHEBI:456216"/>
    </reaction>
</comment>
<evidence type="ECO:0000256" key="10">
    <source>
        <dbReference type="HAMAP-Rule" id="MF_00121"/>
    </source>
</evidence>
<protein>
    <recommendedName>
        <fullName evidence="10">Aspartyl/glutamyl-tRNA(Asn/Gln) amidotransferase subunit B</fullName>
        <shortName evidence="10">Asp/Glu-ADT subunit B</shortName>
        <ecNumber evidence="10">6.3.5.-</ecNumber>
    </recommendedName>
</protein>
<dbReference type="Gene3D" id="1.10.10.410">
    <property type="match status" value="1"/>
</dbReference>
<accession>A0A923LNL0</accession>
<evidence type="ECO:0000313" key="13">
    <source>
        <dbReference type="Proteomes" id="UP000606720"/>
    </source>
</evidence>
<proteinExistence type="inferred from homology"/>
<dbReference type="PANTHER" id="PTHR11659">
    <property type="entry name" value="GLUTAMYL-TRNA GLN AMIDOTRANSFERASE SUBUNIT B MITOCHONDRIAL AND PROKARYOTIC PET112-RELATED"/>
    <property type="match status" value="1"/>
</dbReference>
<dbReference type="InterPro" id="IPR014746">
    <property type="entry name" value="Gln_synth/guanido_kin_cat_dom"/>
</dbReference>
<dbReference type="GO" id="GO:0050567">
    <property type="term" value="F:glutaminyl-tRNA synthase (glutamine-hydrolyzing) activity"/>
    <property type="evidence" value="ECO:0007669"/>
    <property type="project" value="UniProtKB-UniRule"/>
</dbReference>
<dbReference type="InterPro" id="IPR017959">
    <property type="entry name" value="Asn/Gln-tRNA_amidoTrfase_suB/E"/>
</dbReference>
<dbReference type="AlphaFoldDB" id="A0A923LNL0"/>
<dbReference type="SUPFAM" id="SSF55931">
    <property type="entry name" value="Glutamine synthetase/guanido kinase"/>
    <property type="match status" value="1"/>
</dbReference>
<keyword evidence="13" id="KW-1185">Reference proteome</keyword>
<dbReference type="PANTHER" id="PTHR11659:SF0">
    <property type="entry name" value="GLUTAMYL-TRNA(GLN) AMIDOTRANSFERASE SUBUNIT B, MITOCHONDRIAL"/>
    <property type="match status" value="1"/>
</dbReference>
<dbReference type="InterPro" id="IPR018027">
    <property type="entry name" value="Asn/Gln_amidotransferase"/>
</dbReference>
<comment type="function">
    <text evidence="7 10">Allows the formation of correctly charged Asn-tRNA(Asn) or Gln-tRNA(Gln) through the transamidation of misacylated Asp-tRNA(Asn) or Glu-tRNA(Gln) in organisms which lack either or both of asparaginyl-tRNA or glutaminyl-tRNA synthetases. The reaction takes place in the presence of glutamine and ATP through an activated phospho-Asp-tRNA(Asn) or phospho-Glu-tRNA(Gln).</text>
</comment>
<dbReference type="HAMAP" id="MF_00121">
    <property type="entry name" value="GatB"/>
    <property type="match status" value="1"/>
</dbReference>
<dbReference type="InterPro" id="IPR006075">
    <property type="entry name" value="Asn/Gln-tRNA_Trfase_suB/E_cat"/>
</dbReference>
<dbReference type="GO" id="GO:0070681">
    <property type="term" value="P:glutaminyl-tRNAGln biosynthesis via transamidation"/>
    <property type="evidence" value="ECO:0007669"/>
    <property type="project" value="TreeGrafter"/>
</dbReference>
<dbReference type="EMBL" id="JACOPH010000001">
    <property type="protein sequence ID" value="MBC5713116.1"/>
    <property type="molecule type" value="Genomic_DNA"/>
</dbReference>
<keyword evidence="4 10" id="KW-0547">Nucleotide-binding</keyword>
<dbReference type="InterPro" id="IPR003789">
    <property type="entry name" value="Asn/Gln_tRNA_amidoTrase-B-like"/>
</dbReference>
<keyword evidence="3 10" id="KW-0436">Ligase</keyword>
<keyword evidence="6 10" id="KW-0648">Protein biosynthesis</keyword>
<dbReference type="GO" id="GO:0006412">
    <property type="term" value="P:translation"/>
    <property type="evidence" value="ECO:0007669"/>
    <property type="project" value="UniProtKB-UniRule"/>
</dbReference>
<evidence type="ECO:0000256" key="7">
    <source>
        <dbReference type="ARBA" id="ARBA00024799"/>
    </source>
</evidence>
<evidence type="ECO:0000256" key="5">
    <source>
        <dbReference type="ARBA" id="ARBA00022840"/>
    </source>
</evidence>
<evidence type="ECO:0000256" key="1">
    <source>
        <dbReference type="ARBA" id="ARBA00005306"/>
    </source>
</evidence>
<dbReference type="SMART" id="SM00845">
    <property type="entry name" value="GatB_Yqey"/>
    <property type="match status" value="1"/>
</dbReference>
<dbReference type="Gene3D" id="1.10.150.380">
    <property type="entry name" value="GatB domain, N-terminal subdomain"/>
    <property type="match status" value="1"/>
</dbReference>
<evidence type="ECO:0000256" key="6">
    <source>
        <dbReference type="ARBA" id="ARBA00022917"/>
    </source>
</evidence>
<sequence length="479" mass="54168">MSKEYETVIGLEVHVELATKTKIFCGCSTAFGGAPNSHTCPVCTGMPGSLPVLNKQVVEYAMAVGLATNCDITKDCKFDRKNYFYPDNPQNYQISQLYLPICRNGKVEIETEDGNKKFIGIHEIHMEEDAGKLVHDEWEDCSIVDFNRSGVPLIEIVSEPDMRSAEEVIAYLDKLRLIIQYLGASDCKLQEGSMRADVNLSVREAGSTTFGTRTEMKNLNSFKAIARAIENEKNRQIDLIEAGEKVIQETRRWDDTKEYSYAMRSKEDAQDYRYFPDPDLVPVHISDEWIERVKAAQPELRTEKLARYQSEFELPAYDAEILTGTKKLADIFEATTEICGKPKKVSNWLMGETMRLLKEKNMEPEDIRFSPVHLADLIGLVDEGTINSSVAKEVFEIIFDEDIDPKQYVEEKGLKTVNDAGALRETIEKIVNDNPKSVEDFHNGKEKAMGFLVGQTMKAMKGKANPAMVNEILRELLSR</sequence>
<evidence type="ECO:0000256" key="4">
    <source>
        <dbReference type="ARBA" id="ARBA00022741"/>
    </source>
</evidence>